<evidence type="ECO:0000313" key="5">
    <source>
        <dbReference type="EMBL" id="VVQ26631.1"/>
    </source>
</evidence>
<protein>
    <submittedName>
        <fullName evidence="5">HTH-type transcriptional regulator VirS</fullName>
    </submittedName>
</protein>
<gene>
    <name evidence="5" type="primary">virS_13</name>
    <name evidence="5" type="ORF">PS928_06799</name>
</gene>
<dbReference type="SMART" id="SM00342">
    <property type="entry name" value="HTH_ARAC"/>
    <property type="match status" value="1"/>
</dbReference>
<name>A0A5E7VUX7_PSEFL</name>
<dbReference type="GO" id="GO:0005829">
    <property type="term" value="C:cytosol"/>
    <property type="evidence" value="ECO:0007669"/>
    <property type="project" value="TreeGrafter"/>
</dbReference>
<dbReference type="PANTHER" id="PTHR47894">
    <property type="entry name" value="HTH-TYPE TRANSCRIPTIONAL REGULATOR GADX"/>
    <property type="match status" value="1"/>
</dbReference>
<dbReference type="RefSeq" id="WP_150788469.1">
    <property type="nucleotide sequence ID" value="NZ_CABVJF010000060.1"/>
</dbReference>
<proteinExistence type="predicted"/>
<dbReference type="InterPro" id="IPR018060">
    <property type="entry name" value="HTH_AraC"/>
</dbReference>
<dbReference type="Pfam" id="PF12833">
    <property type="entry name" value="HTH_18"/>
    <property type="match status" value="1"/>
</dbReference>
<dbReference type="PROSITE" id="PS01124">
    <property type="entry name" value="HTH_ARAC_FAMILY_2"/>
    <property type="match status" value="1"/>
</dbReference>
<accession>A0A5E7VUX7</accession>
<evidence type="ECO:0000256" key="2">
    <source>
        <dbReference type="ARBA" id="ARBA00023125"/>
    </source>
</evidence>
<dbReference type="EMBL" id="CABVJF010000060">
    <property type="protein sequence ID" value="VVQ26631.1"/>
    <property type="molecule type" value="Genomic_DNA"/>
</dbReference>
<dbReference type="PANTHER" id="PTHR47894:SF1">
    <property type="entry name" value="HTH-TYPE TRANSCRIPTIONAL REGULATOR VQSM"/>
    <property type="match status" value="1"/>
</dbReference>
<dbReference type="OrthoDB" id="5582699at2"/>
<keyword evidence="2" id="KW-0238">DNA-binding</keyword>
<dbReference type="InterPro" id="IPR009057">
    <property type="entry name" value="Homeodomain-like_sf"/>
</dbReference>
<reference evidence="5 6" key="1">
    <citation type="submission" date="2019-09" db="EMBL/GenBank/DDBJ databases">
        <authorList>
            <person name="Chandra G."/>
            <person name="Truman W A."/>
        </authorList>
    </citation>
    <scope>NUCLEOTIDE SEQUENCE [LARGE SCALE GENOMIC DNA]</scope>
    <source>
        <strain evidence="5">PS928</strain>
    </source>
</reference>
<keyword evidence="3" id="KW-0804">Transcription</keyword>
<keyword evidence="1" id="KW-0805">Transcription regulation</keyword>
<dbReference type="GO" id="GO:0003700">
    <property type="term" value="F:DNA-binding transcription factor activity"/>
    <property type="evidence" value="ECO:0007669"/>
    <property type="project" value="InterPro"/>
</dbReference>
<organism evidence="5 6">
    <name type="scientific">Pseudomonas fluorescens</name>
    <dbReference type="NCBI Taxonomy" id="294"/>
    <lineage>
        <taxon>Bacteria</taxon>
        <taxon>Pseudomonadati</taxon>
        <taxon>Pseudomonadota</taxon>
        <taxon>Gammaproteobacteria</taxon>
        <taxon>Pseudomonadales</taxon>
        <taxon>Pseudomonadaceae</taxon>
        <taxon>Pseudomonas</taxon>
    </lineage>
</organism>
<evidence type="ECO:0000256" key="3">
    <source>
        <dbReference type="ARBA" id="ARBA00023163"/>
    </source>
</evidence>
<evidence type="ECO:0000256" key="1">
    <source>
        <dbReference type="ARBA" id="ARBA00023015"/>
    </source>
</evidence>
<dbReference type="InterPro" id="IPR032687">
    <property type="entry name" value="AraC-type_N"/>
</dbReference>
<feature type="domain" description="HTH araC/xylS-type" evidence="4">
    <location>
        <begin position="234"/>
        <end position="336"/>
    </location>
</feature>
<dbReference type="SUPFAM" id="SSF46689">
    <property type="entry name" value="Homeodomain-like"/>
    <property type="match status" value="1"/>
</dbReference>
<evidence type="ECO:0000259" key="4">
    <source>
        <dbReference type="PROSITE" id="PS01124"/>
    </source>
</evidence>
<dbReference type="AlphaFoldDB" id="A0A5E7VUX7"/>
<dbReference type="GO" id="GO:0000976">
    <property type="term" value="F:transcription cis-regulatory region binding"/>
    <property type="evidence" value="ECO:0007669"/>
    <property type="project" value="TreeGrafter"/>
</dbReference>
<dbReference type="Gene3D" id="1.10.10.60">
    <property type="entry name" value="Homeodomain-like"/>
    <property type="match status" value="1"/>
</dbReference>
<dbReference type="Proteomes" id="UP000381378">
    <property type="component" value="Unassembled WGS sequence"/>
</dbReference>
<dbReference type="Pfam" id="PF12625">
    <property type="entry name" value="Arabinose_bd"/>
    <property type="match status" value="1"/>
</dbReference>
<evidence type="ECO:0000313" key="6">
    <source>
        <dbReference type="Proteomes" id="UP000381378"/>
    </source>
</evidence>
<sequence length="351" mass="39589">MYKMSAGYACVLMKMLSAQGLDVDLLCQESGLDGKLAALPGSFCERSTIYRLLDLAAQASGDPDIGLKLAEHFHPGMFQIVGYTMMSSSNLKSAFERLAHFSPLIGTGFTMLFVQEQQDYRLATFDHHQRGSIKPRQYTDANLGALLGVYRWLSDSKSLRPLSVEFSYPQPKDIHEHKQLFGCELRFGAANDSILFDGEELLRPLRMGNESLAKLHESYANGQLDLLNDSTVVCRIRALIAERLSQAQTQRQCNMESIAAALSISKRTLQRALEKAGTQFTNILNHMRQQLADFYLRHSHFNMQHVTYLLGFHDHSSFHKACLRWFGMTPGQYRACQESLEAKGNKILLAR</sequence>